<name>A0A8H4URX4_9HYPO</name>
<dbReference type="EMBL" id="JABEYC010000110">
    <property type="protein sequence ID" value="KAF4982558.1"/>
    <property type="molecule type" value="Genomic_DNA"/>
</dbReference>
<sequence length="691" mass="79919">MLLRAIERFHHVSSVPCRRLSSCPGPIESRRRLGKRHMTAILPDSRASPLPWTIELPFSLGEWNWEAPTAPENRHKKRVGLLERFIRWLEGPAQEGPTQEDTSAVAETLSSETTTISPVQNEICRLQDRLSKFINVNNRWSLWKTCEPSLKRLIKMIHSRMVTCDDLLLTLDPFDSGLKQRISAKHLDFVRAKLWLHIIDAIHKSRITPSHDAYGDRLWHRCFEEIVTMTPQQITFLLFRHMTAKAVREIPFVVPHDFYFRMVRAHIMFEAARPVNDLARSLRAHQDLWQVIHLHKPGLIPFCFRLLDHCTVRDTVCKAQRRRIAFHVIMTFAHMPYMGRSFFTELVRRVERAAGCDLTWSPKEILYFTRARLITKSRNTTLARSMYDWSLTPQGLSWTTLVRLAYVTKKARQPKNLRTVIHSSKLFGQLKPMLEAVATLPEGGTALRDIFVASRSRDTAVAAWEAYSSDRDRPAKWNWSLWLPYVKSMVLDPAFNISTIWESIDLLPFRSIETLPPEKHWEGIGTRMGLLEKMSEWFMSRPGFSRRQRLRYVERTIAYAKVAGGPVSTHLINNLATLIVIDLEEGNPGRTTRLNYLIAKTDEYLGHEQAEALKTQLRGWRYVVLQEGARKSLSRQVAPRFDAKTELRKLEEDMNALCRAEQKAKEPKVAVVDDIMKAGRRSESRSSVSAF</sequence>
<gene>
    <name evidence="1" type="ORF">FZEAL_1837</name>
</gene>
<dbReference type="Proteomes" id="UP000635477">
    <property type="component" value="Unassembled WGS sequence"/>
</dbReference>
<dbReference type="OrthoDB" id="5428038at2759"/>
<keyword evidence="2" id="KW-1185">Reference proteome</keyword>
<comment type="caution">
    <text evidence="1">The sequence shown here is derived from an EMBL/GenBank/DDBJ whole genome shotgun (WGS) entry which is preliminary data.</text>
</comment>
<dbReference type="AlphaFoldDB" id="A0A8H4URX4"/>
<reference evidence="1" key="2">
    <citation type="submission" date="2020-05" db="EMBL/GenBank/DDBJ databases">
        <authorList>
            <person name="Kim H.-S."/>
            <person name="Proctor R.H."/>
            <person name="Brown D.W."/>
        </authorList>
    </citation>
    <scope>NUCLEOTIDE SEQUENCE</scope>
    <source>
        <strain evidence="1">NRRL 22465</strain>
    </source>
</reference>
<organism evidence="1 2">
    <name type="scientific">Fusarium zealandicum</name>
    <dbReference type="NCBI Taxonomy" id="1053134"/>
    <lineage>
        <taxon>Eukaryota</taxon>
        <taxon>Fungi</taxon>
        <taxon>Dikarya</taxon>
        <taxon>Ascomycota</taxon>
        <taxon>Pezizomycotina</taxon>
        <taxon>Sordariomycetes</taxon>
        <taxon>Hypocreomycetidae</taxon>
        <taxon>Hypocreales</taxon>
        <taxon>Nectriaceae</taxon>
        <taxon>Fusarium</taxon>
        <taxon>Fusarium staphyleae species complex</taxon>
    </lineage>
</organism>
<protein>
    <submittedName>
        <fullName evidence="1">Uncharacterized protein</fullName>
    </submittedName>
</protein>
<proteinExistence type="predicted"/>
<reference evidence="1" key="1">
    <citation type="journal article" date="2020" name="BMC Genomics">
        <title>Correction to: Identification and distribution of gene clusters required for synthesis of sphingolipid metabolism inhibitors in diverse species of the filamentous fungus Fusarium.</title>
        <authorList>
            <person name="Kim H.S."/>
            <person name="Lohmar J.M."/>
            <person name="Busman M."/>
            <person name="Brown D.W."/>
            <person name="Naumann T.A."/>
            <person name="Divon H.H."/>
            <person name="Lysoe E."/>
            <person name="Uhlig S."/>
            <person name="Proctor R.H."/>
        </authorList>
    </citation>
    <scope>NUCLEOTIDE SEQUENCE</scope>
    <source>
        <strain evidence="1">NRRL 22465</strain>
    </source>
</reference>
<evidence type="ECO:0000313" key="2">
    <source>
        <dbReference type="Proteomes" id="UP000635477"/>
    </source>
</evidence>
<accession>A0A8H4URX4</accession>
<evidence type="ECO:0000313" key="1">
    <source>
        <dbReference type="EMBL" id="KAF4982558.1"/>
    </source>
</evidence>